<sequence length="87" mass="8970">MLDSRLKFGRTLLVVGLLAVALGACGRKGPLEAPPNATGAIDLPDNQIGAQENDVSSYGSASVLAKPAKANKAITVPDKPFLLDPLM</sequence>
<keyword evidence="4" id="KW-0564">Palmitate</keyword>
<evidence type="ECO:0000256" key="6">
    <source>
        <dbReference type="ARBA" id="ARBA00023288"/>
    </source>
</evidence>
<evidence type="ECO:0000256" key="5">
    <source>
        <dbReference type="ARBA" id="ARBA00023237"/>
    </source>
</evidence>
<protein>
    <recommendedName>
        <fullName evidence="9">Lipoprotein-attachment site-containing protein</fullName>
    </recommendedName>
</protein>
<keyword evidence="6" id="KW-0449">Lipoprotein</keyword>
<dbReference type="InterPro" id="IPR032831">
    <property type="entry name" value="LptM_cons"/>
</dbReference>
<keyword evidence="8" id="KW-1185">Reference proteome</keyword>
<reference evidence="7 8" key="1">
    <citation type="submission" date="2015-10" db="EMBL/GenBank/DDBJ databases">
        <title>Draft genome of Bosea thiooxidans.</title>
        <authorList>
            <person name="Wang X."/>
        </authorList>
    </citation>
    <scope>NUCLEOTIDE SEQUENCE [LARGE SCALE GENOMIC DNA]</scope>
    <source>
        <strain evidence="7 8">CGMCC 9174</strain>
    </source>
</reference>
<evidence type="ECO:0008006" key="9">
    <source>
        <dbReference type="Google" id="ProtNLM"/>
    </source>
</evidence>
<dbReference type="NCBIfam" id="NF047847">
    <property type="entry name" value="SS_mature_LptM"/>
    <property type="match status" value="1"/>
</dbReference>
<dbReference type="RefSeq" id="WP_055731026.1">
    <property type="nucleotide sequence ID" value="NZ_LMAR01000095.1"/>
</dbReference>
<dbReference type="PROSITE" id="PS51257">
    <property type="entry name" value="PROKAR_LIPOPROTEIN"/>
    <property type="match status" value="1"/>
</dbReference>
<comment type="caution">
    <text evidence="7">The sequence shown here is derived from an EMBL/GenBank/DDBJ whole genome shotgun (WGS) entry which is preliminary data.</text>
</comment>
<dbReference type="AlphaFoldDB" id="A0A0Q3PD59"/>
<keyword evidence="5" id="KW-0998">Cell outer membrane</keyword>
<evidence type="ECO:0000256" key="4">
    <source>
        <dbReference type="ARBA" id="ARBA00023139"/>
    </source>
</evidence>
<dbReference type="Proteomes" id="UP000051562">
    <property type="component" value="Unassembled WGS sequence"/>
</dbReference>
<evidence type="ECO:0000313" key="7">
    <source>
        <dbReference type="EMBL" id="KQK27638.1"/>
    </source>
</evidence>
<keyword evidence="3" id="KW-0472">Membrane</keyword>
<organism evidence="7 8">
    <name type="scientific">Bosea thiooxidans</name>
    <dbReference type="NCBI Taxonomy" id="53254"/>
    <lineage>
        <taxon>Bacteria</taxon>
        <taxon>Pseudomonadati</taxon>
        <taxon>Pseudomonadota</taxon>
        <taxon>Alphaproteobacteria</taxon>
        <taxon>Hyphomicrobiales</taxon>
        <taxon>Boseaceae</taxon>
        <taxon>Bosea</taxon>
    </lineage>
</organism>
<evidence type="ECO:0000313" key="8">
    <source>
        <dbReference type="Proteomes" id="UP000051562"/>
    </source>
</evidence>
<evidence type="ECO:0000256" key="3">
    <source>
        <dbReference type="ARBA" id="ARBA00023136"/>
    </source>
</evidence>
<evidence type="ECO:0000256" key="2">
    <source>
        <dbReference type="ARBA" id="ARBA00022729"/>
    </source>
</evidence>
<gene>
    <name evidence="7" type="ORF">ARD30_25550</name>
</gene>
<comment type="subcellular location">
    <subcellularLocation>
        <location evidence="1">Cell outer membrane</location>
        <topology evidence="1">Lipid-anchor</topology>
    </subcellularLocation>
</comment>
<proteinExistence type="predicted"/>
<dbReference type="EMBL" id="LMAR01000095">
    <property type="protein sequence ID" value="KQK27638.1"/>
    <property type="molecule type" value="Genomic_DNA"/>
</dbReference>
<keyword evidence="2" id="KW-0732">Signal</keyword>
<evidence type="ECO:0000256" key="1">
    <source>
        <dbReference type="ARBA" id="ARBA00004459"/>
    </source>
</evidence>
<dbReference type="STRING" id="53254.SAMN05660750_02469"/>
<name>A0A0Q3PD59_9HYPH</name>
<accession>A0A0Q3PD59</accession>